<protein>
    <submittedName>
        <fullName evidence="3">Uncharacterized protein</fullName>
    </submittedName>
</protein>
<gene>
    <name evidence="4" type="ORF">BECKH772A_GA0070896_103853</name>
    <name evidence="3" type="ORF">BECKH772B_GA0070898_103843</name>
    <name evidence="5" type="ORF">BECKH772C_GA0070978_103753</name>
</gene>
<evidence type="ECO:0000313" key="4">
    <source>
        <dbReference type="EMBL" id="VFK04139.1"/>
    </source>
</evidence>
<feature type="transmembrane region" description="Helical" evidence="2">
    <location>
        <begin position="30"/>
        <end position="53"/>
    </location>
</feature>
<keyword evidence="2" id="KW-0472">Membrane</keyword>
<keyword evidence="2" id="KW-1133">Transmembrane helix</keyword>
<dbReference type="EMBL" id="CAADFG010000385">
    <property type="protein sequence ID" value="VFK04139.1"/>
    <property type="molecule type" value="Genomic_DNA"/>
</dbReference>
<reference evidence="3" key="1">
    <citation type="submission" date="2019-02" db="EMBL/GenBank/DDBJ databases">
        <authorList>
            <person name="Gruber-Vodicka R. H."/>
            <person name="Seah K. B. B."/>
        </authorList>
    </citation>
    <scope>NUCLEOTIDE SEQUENCE</scope>
    <source>
        <strain evidence="5">BECK_SA2B12</strain>
        <strain evidence="4">BECK_SA2B15</strain>
        <strain evidence="3">BECK_SA2B20</strain>
    </source>
</reference>
<feature type="region of interest" description="Disordered" evidence="1">
    <location>
        <begin position="194"/>
        <end position="214"/>
    </location>
</feature>
<evidence type="ECO:0000256" key="2">
    <source>
        <dbReference type="SAM" id="Phobius"/>
    </source>
</evidence>
<organism evidence="3">
    <name type="scientific">Candidatus Kentrum eta</name>
    <dbReference type="NCBI Taxonomy" id="2126337"/>
    <lineage>
        <taxon>Bacteria</taxon>
        <taxon>Pseudomonadati</taxon>
        <taxon>Pseudomonadota</taxon>
        <taxon>Gammaproteobacteria</taxon>
        <taxon>Candidatus Kentrum</taxon>
    </lineage>
</organism>
<evidence type="ECO:0000313" key="3">
    <source>
        <dbReference type="EMBL" id="VFK03843.1"/>
    </source>
</evidence>
<evidence type="ECO:0000256" key="1">
    <source>
        <dbReference type="SAM" id="MobiDB-lite"/>
    </source>
</evidence>
<dbReference type="AlphaFoldDB" id="A0A450VG95"/>
<proteinExistence type="predicted"/>
<sequence>MFEDIVHKANDSWLTLTGWVAGLNQGVKEAVYLIAAIATLIAAVATVLGLMCLRRHRKAALAAELTPAQSAAVVCEALAHKEKKHAEELANRAARIGCQEQEIAEPTRAIEQMRAAETVGPARRAEAEVALQRGDTEKADGILAELEAAKAARRAEYGREAAELAMGRGAITFMNEPGALPAGAGLCPRGLSGLEPGWGASRPTRGADGGGRSL</sequence>
<name>A0A450VG95_9GAMM</name>
<accession>A0A450VG95</accession>
<evidence type="ECO:0000313" key="5">
    <source>
        <dbReference type="EMBL" id="VFK06816.1"/>
    </source>
</evidence>
<keyword evidence="2" id="KW-0812">Transmembrane</keyword>
<dbReference type="EMBL" id="CAADFI010000384">
    <property type="protein sequence ID" value="VFK03843.1"/>
    <property type="molecule type" value="Genomic_DNA"/>
</dbReference>
<dbReference type="EMBL" id="CAADFJ010000375">
    <property type="protein sequence ID" value="VFK06816.1"/>
    <property type="molecule type" value="Genomic_DNA"/>
</dbReference>